<dbReference type="GO" id="GO:0005634">
    <property type="term" value="C:nucleus"/>
    <property type="evidence" value="ECO:0000318"/>
    <property type="project" value="GO_Central"/>
</dbReference>
<dbReference type="SMART" id="SM00297">
    <property type="entry name" value="BROMO"/>
    <property type="match status" value="2"/>
</dbReference>
<feature type="region of interest" description="Disordered" evidence="4">
    <location>
        <begin position="961"/>
        <end position="1158"/>
    </location>
</feature>
<evidence type="ECO:0000313" key="6">
    <source>
        <dbReference type="EMBL" id="CTQ87064.1"/>
    </source>
</evidence>
<feature type="region of interest" description="Disordered" evidence="4">
    <location>
        <begin position="404"/>
        <end position="536"/>
    </location>
</feature>
<dbReference type="InterPro" id="IPR050935">
    <property type="entry name" value="Bromo_chromatin_reader"/>
</dbReference>
<dbReference type="GeneID" id="181257"/>
<dbReference type="CTD" id="181257"/>
<feature type="region of interest" description="Disordered" evidence="4">
    <location>
        <begin position="51"/>
        <end position="281"/>
    </location>
</feature>
<dbReference type="EMBL" id="BX284606">
    <property type="protein sequence ID" value="CTQ87064.1"/>
    <property type="molecule type" value="Genomic_DNA"/>
</dbReference>
<dbReference type="InterPro" id="IPR043509">
    <property type="entry name" value="Bromo_Brdt_II"/>
</dbReference>
<dbReference type="ExpressionAtlas" id="A0A0K3AWB8">
    <property type="expression patterns" value="baseline and differential"/>
</dbReference>
<gene>
    <name evidence="6 8" type="primary">bet-2</name>
    <name evidence="6" type="ORF">CELE_F57C7.1</name>
    <name evidence="8" type="ORF">F57C7.1</name>
</gene>
<feature type="compositionally biased region" description="Basic and acidic residues" evidence="4">
    <location>
        <begin position="215"/>
        <end position="225"/>
    </location>
</feature>
<keyword evidence="7" id="KW-1185">Reference proteome</keyword>
<dbReference type="RefSeq" id="NP_001300353.1">
    <property type="nucleotide sequence ID" value="NM_001313424.6"/>
</dbReference>
<dbReference type="CDD" id="cd05498">
    <property type="entry name" value="Bromo_Brdt_II_like"/>
    <property type="match status" value="1"/>
</dbReference>
<dbReference type="InterPro" id="IPR001487">
    <property type="entry name" value="Bromodomain"/>
</dbReference>
<dbReference type="GO" id="GO:0006355">
    <property type="term" value="P:regulation of DNA-templated transcription"/>
    <property type="evidence" value="ECO:0000318"/>
    <property type="project" value="GO_Central"/>
</dbReference>
<dbReference type="InParanoid" id="A0A0K3AWB8"/>
<dbReference type="GO" id="GO:0000785">
    <property type="term" value="C:chromatin"/>
    <property type="evidence" value="ECO:0000318"/>
    <property type="project" value="GO_Central"/>
</dbReference>
<dbReference type="PANTHER" id="PTHR22880:SF243">
    <property type="entry name" value="BROMO DOMAIN-CONTAINING PROTEIN"/>
    <property type="match status" value="1"/>
</dbReference>
<feature type="compositionally biased region" description="Basic and acidic residues" evidence="4">
    <location>
        <begin position="469"/>
        <end position="478"/>
    </location>
</feature>
<dbReference type="Pfam" id="PF00439">
    <property type="entry name" value="Bromodomain"/>
    <property type="match status" value="2"/>
</dbReference>
<evidence type="ECO:0000256" key="1">
    <source>
        <dbReference type="ARBA" id="ARBA00022737"/>
    </source>
</evidence>
<evidence type="ECO:0000256" key="3">
    <source>
        <dbReference type="PROSITE-ProRule" id="PRU00035"/>
    </source>
</evidence>
<dbReference type="WormBase" id="F57C7.1d">
    <property type="protein sequence ID" value="CE50276"/>
    <property type="gene ID" value="WBGene00010199"/>
    <property type="gene designation" value="bet-2"/>
</dbReference>
<dbReference type="SMR" id="A0A0K3AWB8"/>
<dbReference type="AlphaFoldDB" id="A0A0K3AWB8"/>
<dbReference type="InterPro" id="IPR018359">
    <property type="entry name" value="Bromodomain_CS"/>
</dbReference>
<dbReference type="InterPro" id="IPR036427">
    <property type="entry name" value="Bromodomain-like_sf"/>
</dbReference>
<dbReference type="PROSITE" id="PS50014">
    <property type="entry name" value="BROMODOMAIN_2"/>
    <property type="match status" value="2"/>
</dbReference>
<keyword evidence="9" id="KW-1267">Proteomics identification</keyword>
<accession>A0A0K3AWB8</accession>
<feature type="region of interest" description="Disordered" evidence="4">
    <location>
        <begin position="1"/>
        <end position="37"/>
    </location>
</feature>
<organism evidence="6 7">
    <name type="scientific">Caenorhabditis elegans</name>
    <dbReference type="NCBI Taxonomy" id="6239"/>
    <lineage>
        <taxon>Eukaryota</taxon>
        <taxon>Metazoa</taxon>
        <taxon>Ecdysozoa</taxon>
        <taxon>Nematoda</taxon>
        <taxon>Chromadorea</taxon>
        <taxon>Rhabditida</taxon>
        <taxon>Rhabditina</taxon>
        <taxon>Rhabditomorpha</taxon>
        <taxon>Rhabditoidea</taxon>
        <taxon>Rhabditidae</taxon>
        <taxon>Peloderinae</taxon>
        <taxon>Caenorhabditis</taxon>
    </lineage>
</organism>
<dbReference type="Gene3D" id="1.20.920.10">
    <property type="entry name" value="Bromodomain-like"/>
    <property type="match status" value="2"/>
</dbReference>
<feature type="compositionally biased region" description="Basic and acidic residues" evidence="4">
    <location>
        <begin position="194"/>
        <end position="206"/>
    </location>
</feature>
<reference evidence="6 7" key="1">
    <citation type="journal article" date="1998" name="Science">
        <title>Genome sequence of the nematode C. elegans: a platform for investigating biology.</title>
        <authorList>
            <consortium name="The C. elegans sequencing consortium"/>
            <person name="Sulson J.E."/>
            <person name="Waterston R."/>
        </authorList>
    </citation>
    <scope>NUCLEOTIDE SEQUENCE [LARGE SCALE GENOMIC DNA]</scope>
    <source>
        <strain evidence="6 7">Bristol N2</strain>
    </source>
</reference>
<feature type="compositionally biased region" description="Polar residues" evidence="4">
    <location>
        <begin position="802"/>
        <end position="813"/>
    </location>
</feature>
<name>A0A0K3AWB8_CAEEL</name>
<evidence type="ECO:0000313" key="7">
    <source>
        <dbReference type="Proteomes" id="UP000001940"/>
    </source>
</evidence>
<dbReference type="SUPFAM" id="SSF47370">
    <property type="entry name" value="Bromodomain"/>
    <property type="match status" value="2"/>
</dbReference>
<keyword evidence="2 3" id="KW-0103">Bromodomain</keyword>
<evidence type="ECO:0000259" key="5">
    <source>
        <dbReference type="PROSITE" id="PS50014"/>
    </source>
</evidence>
<feature type="compositionally biased region" description="Basic and acidic residues" evidence="4">
    <location>
        <begin position="81"/>
        <end position="101"/>
    </location>
</feature>
<feature type="compositionally biased region" description="Low complexity" evidence="4">
    <location>
        <begin position="1064"/>
        <end position="1079"/>
    </location>
</feature>
<feature type="compositionally biased region" description="Polar residues" evidence="4">
    <location>
        <begin position="155"/>
        <end position="170"/>
    </location>
</feature>
<feature type="compositionally biased region" description="Polar residues" evidence="4">
    <location>
        <begin position="1025"/>
        <end position="1035"/>
    </location>
</feature>
<evidence type="ECO:0000256" key="4">
    <source>
        <dbReference type="SAM" id="MobiDB-lite"/>
    </source>
</evidence>
<dbReference type="GO" id="GO:0006338">
    <property type="term" value="P:chromatin remodeling"/>
    <property type="evidence" value="ECO:0000318"/>
    <property type="project" value="GO_Central"/>
</dbReference>
<sequence>MSDYSAKPSGSLARIGDYDLSSDDSDQNDEDETLIASKTIQTGAVQVNDIAVAEASPAETDAKSSASPVSGPEPPTSAVVENRDLDEFKKESGSNDDKQEEINEDKDSNEETVFQQTESGSADVVDKTDVKQKDSDSSADDDHSHSKSGSVHSPQKPQGSTTPCSVQSPASPVGDEQAVKMEEVEEPIVASEEVPDKKPESVKESTDSESSGSEHGFEKMDTAEKVEDECNDDEVAASNGTEEPEPGDKAADTVNPWETPRQEPVDGVVQPRTEPPAGKPTRHTNCLDFVLFTVVKDALKHKHSWPFQLPVDAIKLEIPEYHNIVNTPMDLRTIEKRLRNLYYWCAEDAIKDLNTLFDNCKKFNDRNDDIYIMCENIEGVVQRGLEWMPSEEKPADLADHHRRGMFSASTPSGKTKGPKQRGRKSTRGRKKTSLPRGASTFKDESVDDNNDDESSKVDSINFDDDDDTATEKDAESRAESVQPEVVNEEPKPSTSQPPSKKRKAENGEPAVAVKIATPATPVAAHPQEETPRRKNPNTLIEWKHLVPRWQGKIPEWQKFCSKLLNEIHSVKNKGFAQVFYLPVDPIKLKIYDYLEVITNPMDLQTIKKKLDFKQYAEPEEFVHDINLMVDNCCKYNPKGSPAHSNALELRSFFEQRWKLFPRPGVDPIIADSYINQNLVVNTDLIEDERINSYLSAVKAEEKKCAEKLEQLRSMSEGLYTIAMQRREAKLAGNTAPALAQNQLSQLEGLGISIKSTPMMIPELISPALSVRSSSRAPVPKIIDDIGPSPIKARKISKPRASMASNVSVPYTPTGNPRGRKPKKSGRPKKNIYSPATVSERISQQPPFEVTPYVSIYGRKVVGTNDKIELSERMASIPQMYITPILRIIQIGHHNTGKTITSLRSLCEEEIDFNDVSDDLVIELLDYLEMIQKDKAKAEQVRQELEVKAKFYGFEAYDNKLGTIPKTRNMPPPLQHRMRSDSPSPSASRTGNQSSDSDSASDDSSDDEPSRSNSNVAGPRRALELSGNSSSASTPAGPSKAQPAVVRPSSKSVASKPAYTKRTLSESSSSSDSNGSSSDSSDSDSEPKPQAKKPEPPQKKVAKKPAPQQKKKAPLSILDELLPDTPEKKPVMASVPTTSGSARQLPPDSYQKPSQISEAELKAQKEQEHNAALQRREEARRLRALEDQQQVLNQHEVMHEFESQYGDFSY</sequence>
<dbReference type="PANTHER" id="PTHR22880">
    <property type="entry name" value="FALZ-RELATED BROMODOMAIN-CONTAINING PROTEINS"/>
    <property type="match status" value="1"/>
</dbReference>
<dbReference type="FunCoup" id="A0A0K3AWB8">
    <property type="interactions" value="114"/>
</dbReference>
<feature type="compositionally biased region" description="Acidic residues" evidence="4">
    <location>
        <begin position="20"/>
        <end position="33"/>
    </location>
</feature>
<feature type="compositionally biased region" description="Polar residues" evidence="4">
    <location>
        <begin position="980"/>
        <end position="992"/>
    </location>
</feature>
<keyword evidence="1" id="KW-0677">Repeat</keyword>
<feature type="compositionally biased region" description="Polar residues" evidence="4">
    <location>
        <begin position="111"/>
        <end position="120"/>
    </location>
</feature>
<dbReference type="PROSITE" id="PS00633">
    <property type="entry name" value="BROMODOMAIN_1"/>
    <property type="match status" value="2"/>
</dbReference>
<feature type="domain" description="Bromo" evidence="5">
    <location>
        <begin position="299"/>
        <end position="371"/>
    </location>
</feature>
<evidence type="ECO:0000256" key="2">
    <source>
        <dbReference type="ARBA" id="ARBA00023117"/>
    </source>
</evidence>
<dbReference type="OrthoDB" id="21449at2759"/>
<feature type="compositionally biased region" description="Acidic residues" evidence="4">
    <location>
        <begin position="226"/>
        <end position="235"/>
    </location>
</feature>
<dbReference type="Proteomes" id="UP000001940">
    <property type="component" value="Chromosome X"/>
</dbReference>
<feature type="compositionally biased region" description="Basic residues" evidence="4">
    <location>
        <begin position="416"/>
        <end position="433"/>
    </location>
</feature>
<evidence type="ECO:0000313" key="8">
    <source>
        <dbReference type="WormBase" id="F57C7.1d"/>
    </source>
</evidence>
<feature type="compositionally biased region" description="Basic and acidic residues" evidence="4">
    <location>
        <begin position="124"/>
        <end position="145"/>
    </location>
</feature>
<feature type="region of interest" description="Disordered" evidence="4">
    <location>
        <begin position="794"/>
        <end position="831"/>
    </location>
</feature>
<feature type="compositionally biased region" description="Basic residues" evidence="4">
    <location>
        <begin position="817"/>
        <end position="829"/>
    </location>
</feature>
<evidence type="ECO:0007829" key="9">
    <source>
        <dbReference type="PeptideAtlas" id="A0A0K3AWB8"/>
    </source>
</evidence>
<dbReference type="Bgee" id="WBGene00010199">
    <property type="expression patterns" value="Expressed in pharyngeal muscle cell (C elegans) and 4 other cell types or tissues"/>
</dbReference>
<protein>
    <submittedName>
        <fullName evidence="6">Bromo domain-containing protein</fullName>
    </submittedName>
</protein>
<dbReference type="AGR" id="WB:WBGene00010199"/>
<proteinExistence type="evidence at protein level"/>
<dbReference type="PRINTS" id="PR00503">
    <property type="entry name" value="BROMODOMAIN"/>
</dbReference>
<feature type="domain" description="Bromo" evidence="5">
    <location>
        <begin position="571"/>
        <end position="643"/>
    </location>
</feature>
<feature type="compositionally biased region" description="Basic and acidic residues" evidence="4">
    <location>
        <begin position="1084"/>
        <end position="1097"/>
    </location>
</feature>